<evidence type="ECO:0000313" key="2">
    <source>
        <dbReference type="EMBL" id="EGC36648.1"/>
    </source>
</evidence>
<keyword evidence="1" id="KW-0812">Transmembrane</keyword>
<proteinExistence type="predicted"/>
<organism evidence="2 3">
    <name type="scientific">Dictyostelium purpureum</name>
    <name type="common">Slime mold</name>
    <dbReference type="NCBI Taxonomy" id="5786"/>
    <lineage>
        <taxon>Eukaryota</taxon>
        <taxon>Amoebozoa</taxon>
        <taxon>Evosea</taxon>
        <taxon>Eumycetozoa</taxon>
        <taxon>Dictyostelia</taxon>
        <taxon>Dictyosteliales</taxon>
        <taxon>Dictyosteliaceae</taxon>
        <taxon>Dictyostelium</taxon>
    </lineage>
</organism>
<dbReference type="VEuPathDB" id="AmoebaDB:DICPUDRAFT_91802"/>
<evidence type="ECO:0000313" key="3">
    <source>
        <dbReference type="Proteomes" id="UP000001064"/>
    </source>
</evidence>
<feature type="transmembrane region" description="Helical" evidence="1">
    <location>
        <begin position="153"/>
        <end position="173"/>
    </location>
</feature>
<name>F0ZHC8_DICPU</name>
<keyword evidence="1" id="KW-1133">Transmembrane helix</keyword>
<gene>
    <name evidence="2" type="ORF">DICPUDRAFT_91802</name>
</gene>
<feature type="transmembrane region" description="Helical" evidence="1">
    <location>
        <begin position="71"/>
        <end position="90"/>
    </location>
</feature>
<sequence length="287" mass="33818">MGQKQSNSKQFDYEFGFEIIENPKSFSERMFPVEYNYNKEFPIELIGVLTEDEYEEIGDYIRYISGKSPHLHYLQNLLVFVFCFFLPLVMFVNNVCLKFVSVYLLASAFLNAFITLPIAIYMLVKIFKLRKGVNKILKEKNVQLKKQIKFNKFAFLFIIILYLHAALQIYWFFDYYNHGGYFVNTMVHYAIGLDVFIIFFFIYNYALFSRSRGILTSKYQVGNDDEYLQVLNDNIRKYMGPVPYSLLYNPPISTSSPSSVPLFYVDNNNINDIDVEQSQKLLLNPYI</sequence>
<evidence type="ECO:0000256" key="1">
    <source>
        <dbReference type="SAM" id="Phobius"/>
    </source>
</evidence>
<feature type="transmembrane region" description="Helical" evidence="1">
    <location>
        <begin position="185"/>
        <end position="208"/>
    </location>
</feature>
<keyword evidence="3" id="KW-1185">Reference proteome</keyword>
<keyword evidence="1" id="KW-0472">Membrane</keyword>
<dbReference type="Proteomes" id="UP000001064">
    <property type="component" value="Unassembled WGS sequence"/>
</dbReference>
<feature type="transmembrane region" description="Helical" evidence="1">
    <location>
        <begin position="102"/>
        <end position="124"/>
    </location>
</feature>
<dbReference type="eggNOG" id="ENOG502RIPZ">
    <property type="taxonomic scope" value="Eukaryota"/>
</dbReference>
<reference evidence="3" key="1">
    <citation type="journal article" date="2011" name="Genome Biol.">
        <title>Comparative genomics of the social amoebae Dictyostelium discoideum and Dictyostelium purpureum.</title>
        <authorList>
            <consortium name="US DOE Joint Genome Institute (JGI-PGF)"/>
            <person name="Sucgang R."/>
            <person name="Kuo A."/>
            <person name="Tian X."/>
            <person name="Salerno W."/>
            <person name="Parikh A."/>
            <person name="Feasley C.L."/>
            <person name="Dalin E."/>
            <person name="Tu H."/>
            <person name="Huang E."/>
            <person name="Barry K."/>
            <person name="Lindquist E."/>
            <person name="Shapiro H."/>
            <person name="Bruce D."/>
            <person name="Schmutz J."/>
            <person name="Salamov A."/>
            <person name="Fey P."/>
            <person name="Gaudet P."/>
            <person name="Anjard C."/>
            <person name="Babu M.M."/>
            <person name="Basu S."/>
            <person name="Bushmanova Y."/>
            <person name="van der Wel H."/>
            <person name="Katoh-Kurasawa M."/>
            <person name="Dinh C."/>
            <person name="Coutinho P.M."/>
            <person name="Saito T."/>
            <person name="Elias M."/>
            <person name="Schaap P."/>
            <person name="Kay R.R."/>
            <person name="Henrissat B."/>
            <person name="Eichinger L."/>
            <person name="Rivero F."/>
            <person name="Putnam N.H."/>
            <person name="West C.M."/>
            <person name="Loomis W.F."/>
            <person name="Chisholm R.L."/>
            <person name="Shaulsky G."/>
            <person name="Strassmann J.E."/>
            <person name="Queller D.C."/>
            <person name="Kuspa A."/>
            <person name="Grigoriev I.V."/>
        </authorList>
    </citation>
    <scope>NUCLEOTIDE SEQUENCE [LARGE SCALE GENOMIC DNA]</scope>
    <source>
        <strain evidence="3">QSDP1</strain>
    </source>
</reference>
<dbReference type="FunCoup" id="F0ZHC8">
    <property type="interactions" value="4"/>
</dbReference>
<dbReference type="InParanoid" id="F0ZHC8"/>
<dbReference type="RefSeq" id="XP_003286816.1">
    <property type="nucleotide sequence ID" value="XM_003286768.1"/>
</dbReference>
<dbReference type="OMA" id="NIEYYKF"/>
<dbReference type="AlphaFoldDB" id="F0ZHC8"/>
<accession>F0ZHC8</accession>
<dbReference type="EMBL" id="GL871020">
    <property type="protein sequence ID" value="EGC36648.1"/>
    <property type="molecule type" value="Genomic_DNA"/>
</dbReference>
<dbReference type="KEGG" id="dpp:DICPUDRAFT_91802"/>
<protein>
    <submittedName>
        <fullName evidence="2">Expressed protein</fullName>
    </submittedName>
</protein>
<dbReference type="GeneID" id="10504210"/>